<keyword evidence="10" id="KW-1185">Reference proteome</keyword>
<dbReference type="GO" id="GO:0019674">
    <property type="term" value="P:NAD+ metabolic process"/>
    <property type="evidence" value="ECO:0007669"/>
    <property type="project" value="InterPro"/>
</dbReference>
<comment type="catalytic activity">
    <reaction evidence="7 8">
        <text>NAD(+) + ATP = ADP + NADP(+) + H(+)</text>
        <dbReference type="Rhea" id="RHEA:18629"/>
        <dbReference type="ChEBI" id="CHEBI:15378"/>
        <dbReference type="ChEBI" id="CHEBI:30616"/>
        <dbReference type="ChEBI" id="CHEBI:57540"/>
        <dbReference type="ChEBI" id="CHEBI:58349"/>
        <dbReference type="ChEBI" id="CHEBI:456216"/>
        <dbReference type="EC" id="2.7.1.23"/>
    </reaction>
</comment>
<dbReference type="SUPFAM" id="SSF111331">
    <property type="entry name" value="NAD kinase/diacylglycerol kinase-like"/>
    <property type="match status" value="1"/>
</dbReference>
<evidence type="ECO:0000256" key="4">
    <source>
        <dbReference type="ARBA" id="ARBA00022840"/>
    </source>
</evidence>
<dbReference type="AlphaFoldDB" id="A0A5R9GX54"/>
<dbReference type="Proteomes" id="UP000306585">
    <property type="component" value="Unassembled WGS sequence"/>
</dbReference>
<feature type="binding site" evidence="8">
    <location>
        <begin position="144"/>
        <end position="145"/>
    </location>
    <ligand>
        <name>NAD(+)</name>
        <dbReference type="ChEBI" id="CHEBI:57540"/>
    </ligand>
</feature>
<organism evidence="9 10">
    <name type="scientific">Mariprofundus erugo</name>
    <dbReference type="NCBI Taxonomy" id="2528639"/>
    <lineage>
        <taxon>Bacteria</taxon>
        <taxon>Pseudomonadati</taxon>
        <taxon>Pseudomonadota</taxon>
        <taxon>Candidatius Mariprofundia</taxon>
        <taxon>Mariprofundales</taxon>
        <taxon>Mariprofundaceae</taxon>
        <taxon>Mariprofundus</taxon>
    </lineage>
</organism>
<evidence type="ECO:0000256" key="7">
    <source>
        <dbReference type="ARBA" id="ARBA00047925"/>
    </source>
</evidence>
<dbReference type="Gene3D" id="3.40.50.10330">
    <property type="entry name" value="Probable inorganic polyphosphate/atp-NAD kinase, domain 1"/>
    <property type="match status" value="1"/>
</dbReference>
<feature type="binding site" evidence="8">
    <location>
        <position position="172"/>
    </location>
    <ligand>
        <name>NAD(+)</name>
        <dbReference type="ChEBI" id="CHEBI:57540"/>
    </ligand>
</feature>
<dbReference type="GO" id="GO:0006741">
    <property type="term" value="P:NADP+ biosynthetic process"/>
    <property type="evidence" value="ECO:0007669"/>
    <property type="project" value="UniProtKB-UniRule"/>
</dbReference>
<sequence length="291" mass="32337">MNRIGITVKPHDKRACQLMCDLHRWLTERQCTVYIDEHLEHCIGCAVVGEWVPLRQMSDQVELLIVLGGDGTLLHAARHFIGSNTPILGINLGRLGFLTDTPIGSMFEVVEEILAGHLKTKHYFSLHAEVWRGEQLLAEGPAMNDVVLERSAHPRMIGFEMAVGDQFVFRMRGDGLILATPAGSTAYALSAGGPIVHPQIQAISVVPVCPHTLSNRPILVPADDVIQLRLVESPLEASVNLDGVELMKLQEGDRLVIRKGESISLVYLPDRHYFEVLRSKLHWAGQLETRQ</sequence>
<keyword evidence="5 8" id="KW-0521">NADP</keyword>
<evidence type="ECO:0000256" key="3">
    <source>
        <dbReference type="ARBA" id="ARBA00022777"/>
    </source>
</evidence>
<keyword evidence="8" id="KW-0963">Cytoplasm</keyword>
<dbReference type="InterPro" id="IPR017438">
    <property type="entry name" value="ATP-NAD_kinase_N"/>
</dbReference>
<comment type="caution">
    <text evidence="8">Lacks conserved residue(s) required for the propagation of feature annotation.</text>
</comment>
<keyword evidence="6 8" id="KW-0520">NAD</keyword>
<feature type="binding site" evidence="8">
    <location>
        <position position="155"/>
    </location>
    <ligand>
        <name>NAD(+)</name>
        <dbReference type="ChEBI" id="CHEBI:57540"/>
    </ligand>
</feature>
<feature type="binding site" evidence="8">
    <location>
        <position position="182"/>
    </location>
    <ligand>
        <name>NAD(+)</name>
        <dbReference type="ChEBI" id="CHEBI:57540"/>
    </ligand>
</feature>
<dbReference type="EMBL" id="VBRY01000001">
    <property type="protein sequence ID" value="TLS69249.1"/>
    <property type="molecule type" value="Genomic_DNA"/>
</dbReference>
<comment type="function">
    <text evidence="8">Involved in the regulation of the intracellular balance of NAD and NADP, and is a key enzyme in the biosynthesis of NADP. Catalyzes specifically the phosphorylation on 2'-hydroxyl of the adenosine moiety of NAD to yield NADP.</text>
</comment>
<dbReference type="RefSeq" id="WP_138238062.1">
    <property type="nucleotide sequence ID" value="NZ_VBRY01000001.1"/>
</dbReference>
<evidence type="ECO:0000313" key="9">
    <source>
        <dbReference type="EMBL" id="TLS69249.1"/>
    </source>
</evidence>
<comment type="cofactor">
    <cofactor evidence="8">
        <name>a divalent metal cation</name>
        <dbReference type="ChEBI" id="CHEBI:60240"/>
    </cofactor>
</comment>
<evidence type="ECO:0000256" key="5">
    <source>
        <dbReference type="ARBA" id="ARBA00022857"/>
    </source>
</evidence>
<comment type="similarity">
    <text evidence="8">Belongs to the NAD kinase family.</text>
</comment>
<comment type="caution">
    <text evidence="9">The sequence shown here is derived from an EMBL/GenBank/DDBJ whole genome shotgun (WGS) entry which is preliminary data.</text>
</comment>
<keyword evidence="2 8" id="KW-0547">Nucleotide-binding</keyword>
<protein>
    <recommendedName>
        <fullName evidence="8">NAD kinase</fullName>
        <ecNumber evidence="8">2.7.1.23</ecNumber>
    </recommendedName>
    <alternativeName>
        <fullName evidence="8">ATP-dependent NAD kinase</fullName>
    </alternativeName>
</protein>
<dbReference type="PANTHER" id="PTHR20275:SF0">
    <property type="entry name" value="NAD KINASE"/>
    <property type="match status" value="1"/>
</dbReference>
<dbReference type="HAMAP" id="MF_00361">
    <property type="entry name" value="NAD_kinase"/>
    <property type="match status" value="1"/>
</dbReference>
<gene>
    <name evidence="8" type="primary">nadK</name>
    <name evidence="9" type="ORF">FEF65_01845</name>
</gene>
<dbReference type="GO" id="GO:0046872">
    <property type="term" value="F:metal ion binding"/>
    <property type="evidence" value="ECO:0007669"/>
    <property type="project" value="UniProtKB-UniRule"/>
</dbReference>
<dbReference type="Pfam" id="PF20143">
    <property type="entry name" value="NAD_kinase_C"/>
    <property type="match status" value="1"/>
</dbReference>
<feature type="binding site" evidence="8">
    <location>
        <begin position="70"/>
        <end position="71"/>
    </location>
    <ligand>
        <name>NAD(+)</name>
        <dbReference type="ChEBI" id="CHEBI:57540"/>
    </ligand>
</feature>
<dbReference type="OrthoDB" id="5289685at2"/>
<name>A0A5R9GX54_9PROT</name>
<feature type="active site" description="Proton acceptor" evidence="8">
    <location>
        <position position="70"/>
    </location>
</feature>
<feature type="binding site" evidence="8">
    <location>
        <begin position="185"/>
        <end position="190"/>
    </location>
    <ligand>
        <name>NAD(+)</name>
        <dbReference type="ChEBI" id="CHEBI:57540"/>
    </ligand>
</feature>
<dbReference type="Gene3D" id="2.60.200.30">
    <property type="entry name" value="Probable inorganic polyphosphate/atp-NAD kinase, domain 2"/>
    <property type="match status" value="1"/>
</dbReference>
<dbReference type="GO" id="GO:0005737">
    <property type="term" value="C:cytoplasm"/>
    <property type="evidence" value="ECO:0007669"/>
    <property type="project" value="UniProtKB-SubCell"/>
</dbReference>
<feature type="binding site" evidence="8">
    <location>
        <position position="75"/>
    </location>
    <ligand>
        <name>NAD(+)</name>
        <dbReference type="ChEBI" id="CHEBI:57540"/>
    </ligand>
</feature>
<dbReference type="GO" id="GO:0051287">
    <property type="term" value="F:NAD binding"/>
    <property type="evidence" value="ECO:0007669"/>
    <property type="project" value="UniProtKB-ARBA"/>
</dbReference>
<dbReference type="GO" id="GO:0005524">
    <property type="term" value="F:ATP binding"/>
    <property type="evidence" value="ECO:0007669"/>
    <property type="project" value="UniProtKB-KW"/>
</dbReference>
<evidence type="ECO:0000256" key="8">
    <source>
        <dbReference type="HAMAP-Rule" id="MF_00361"/>
    </source>
</evidence>
<evidence type="ECO:0000313" key="10">
    <source>
        <dbReference type="Proteomes" id="UP000306585"/>
    </source>
</evidence>
<evidence type="ECO:0000256" key="6">
    <source>
        <dbReference type="ARBA" id="ARBA00023027"/>
    </source>
</evidence>
<dbReference type="FunFam" id="2.60.200.30:FF:000009">
    <property type="entry name" value="Poly(P)/ATP NAD kinase"/>
    <property type="match status" value="1"/>
</dbReference>
<proteinExistence type="inferred from homology"/>
<dbReference type="InterPro" id="IPR016064">
    <property type="entry name" value="NAD/diacylglycerol_kinase_sf"/>
</dbReference>
<evidence type="ECO:0000256" key="1">
    <source>
        <dbReference type="ARBA" id="ARBA00022679"/>
    </source>
</evidence>
<dbReference type="InterPro" id="IPR002504">
    <property type="entry name" value="NADK"/>
</dbReference>
<dbReference type="PANTHER" id="PTHR20275">
    <property type="entry name" value="NAD KINASE"/>
    <property type="match status" value="1"/>
</dbReference>
<feature type="binding site" evidence="8">
    <location>
        <position position="174"/>
    </location>
    <ligand>
        <name>NAD(+)</name>
        <dbReference type="ChEBI" id="CHEBI:57540"/>
    </ligand>
</feature>
<keyword evidence="4 8" id="KW-0067">ATP-binding</keyword>
<dbReference type="InterPro" id="IPR017437">
    <property type="entry name" value="ATP-NAD_kinase_PpnK-typ_C"/>
</dbReference>
<dbReference type="GO" id="GO:0003951">
    <property type="term" value="F:NAD+ kinase activity"/>
    <property type="evidence" value="ECO:0007669"/>
    <property type="project" value="UniProtKB-UniRule"/>
</dbReference>
<keyword evidence="3 8" id="KW-0418">Kinase</keyword>
<dbReference type="EC" id="2.7.1.23" evidence="8"/>
<keyword evidence="1 8" id="KW-0808">Transferase</keyword>
<comment type="subcellular location">
    <subcellularLocation>
        <location evidence="8">Cytoplasm</location>
    </subcellularLocation>
</comment>
<accession>A0A5R9GX54</accession>
<dbReference type="Pfam" id="PF01513">
    <property type="entry name" value="NAD_kinase"/>
    <property type="match status" value="1"/>
</dbReference>
<evidence type="ECO:0000256" key="2">
    <source>
        <dbReference type="ARBA" id="ARBA00022741"/>
    </source>
</evidence>
<reference evidence="9 10" key="1">
    <citation type="journal article" date="2019" name="Appl. Environ. Microbiol.">
        <title>Environmental Evidence and Genomic Insight of Iron-oxidizing Bacteria Preference Towards More Corrosion Resistant Stainless Steel at Higher Salinities.</title>
        <authorList>
            <person name="Garrison C.E."/>
            <person name="Price K.A."/>
            <person name="Field E.K."/>
        </authorList>
    </citation>
    <scope>NUCLEOTIDE SEQUENCE [LARGE SCALE GENOMIC DNA]</scope>
    <source>
        <strain evidence="9 10">P3</strain>
    </source>
</reference>